<comment type="catalytic activity">
    <reaction evidence="8">
        <text>alpha,alpha-trehalose(out) + ATP + H2O = alpha,alpha-trehalose(in) + ADP + phosphate + H(+)</text>
        <dbReference type="Rhea" id="RHEA:75203"/>
        <dbReference type="ChEBI" id="CHEBI:15377"/>
        <dbReference type="ChEBI" id="CHEBI:15378"/>
        <dbReference type="ChEBI" id="CHEBI:16551"/>
        <dbReference type="ChEBI" id="CHEBI:30616"/>
        <dbReference type="ChEBI" id="CHEBI:43474"/>
        <dbReference type="ChEBI" id="CHEBI:456216"/>
    </reaction>
</comment>
<dbReference type="PANTHER" id="PTHR43875">
    <property type="entry name" value="MALTODEXTRIN IMPORT ATP-BINDING PROTEIN MSMX"/>
    <property type="match status" value="1"/>
</dbReference>
<evidence type="ECO:0000256" key="7">
    <source>
        <dbReference type="ARBA" id="ARBA00023136"/>
    </source>
</evidence>
<dbReference type="InterPro" id="IPR003593">
    <property type="entry name" value="AAA+_ATPase"/>
</dbReference>
<evidence type="ECO:0000256" key="6">
    <source>
        <dbReference type="ARBA" id="ARBA00022967"/>
    </source>
</evidence>
<dbReference type="Gene3D" id="3.40.50.300">
    <property type="entry name" value="P-loop containing nucleotide triphosphate hydrolases"/>
    <property type="match status" value="1"/>
</dbReference>
<dbReference type="STRING" id="1223545.GS4_17_00590"/>
<dbReference type="FunFam" id="3.40.50.300:FF:000042">
    <property type="entry name" value="Maltose/maltodextrin ABC transporter, ATP-binding protein"/>
    <property type="match status" value="1"/>
</dbReference>
<dbReference type="SUPFAM" id="SSF52540">
    <property type="entry name" value="P-loop containing nucleoside triphosphate hydrolases"/>
    <property type="match status" value="1"/>
</dbReference>
<dbReference type="InterPro" id="IPR012340">
    <property type="entry name" value="NA-bd_OB-fold"/>
</dbReference>
<name>M0QJD1_9ACTN</name>
<keyword evidence="2" id="KW-0813">Transport</keyword>
<keyword evidence="6" id="KW-1278">Translocase</keyword>
<dbReference type="CDD" id="cd03301">
    <property type="entry name" value="ABC_MalK_N"/>
    <property type="match status" value="1"/>
</dbReference>
<evidence type="ECO:0000313" key="16">
    <source>
        <dbReference type="EMBL" id="GAC68673.1"/>
    </source>
</evidence>
<evidence type="ECO:0000256" key="5">
    <source>
        <dbReference type="ARBA" id="ARBA00022840"/>
    </source>
</evidence>
<proteinExistence type="predicted"/>
<evidence type="ECO:0000256" key="14">
    <source>
        <dbReference type="SAM" id="MobiDB-lite"/>
    </source>
</evidence>
<feature type="region of interest" description="Disordered" evidence="14">
    <location>
        <begin position="293"/>
        <end position="313"/>
    </location>
</feature>
<evidence type="ECO:0000313" key="17">
    <source>
        <dbReference type="Proteomes" id="UP000011666"/>
    </source>
</evidence>
<dbReference type="EMBL" id="BANX01000017">
    <property type="protein sequence ID" value="GAC68673.1"/>
    <property type="molecule type" value="Genomic_DNA"/>
</dbReference>
<evidence type="ECO:0000259" key="15">
    <source>
        <dbReference type="PROSITE" id="PS50893"/>
    </source>
</evidence>
<dbReference type="SUPFAM" id="SSF50331">
    <property type="entry name" value="MOP-like"/>
    <property type="match status" value="1"/>
</dbReference>
<dbReference type="GO" id="GO:0140359">
    <property type="term" value="F:ABC-type transporter activity"/>
    <property type="evidence" value="ECO:0007669"/>
    <property type="project" value="InterPro"/>
</dbReference>
<evidence type="ECO:0000256" key="4">
    <source>
        <dbReference type="ARBA" id="ARBA00022741"/>
    </source>
</evidence>
<evidence type="ECO:0000256" key="12">
    <source>
        <dbReference type="ARBA" id="ARBA00080647"/>
    </source>
</evidence>
<protein>
    <recommendedName>
        <fullName evidence="11">Trehalose import ATP-binding protein SugC</fullName>
    </recommendedName>
    <alternativeName>
        <fullName evidence="13">Nucleotide-binding domain of SugABC transporter</fullName>
    </alternativeName>
    <alternativeName>
        <fullName evidence="12">SugABC transporter ATPase SugC</fullName>
    </alternativeName>
</protein>
<dbReference type="eggNOG" id="COG3842">
    <property type="taxonomic scope" value="Bacteria"/>
</dbReference>
<evidence type="ECO:0000256" key="10">
    <source>
        <dbReference type="ARBA" id="ARBA00063658"/>
    </source>
</evidence>
<evidence type="ECO:0000256" key="11">
    <source>
        <dbReference type="ARBA" id="ARBA00072105"/>
    </source>
</evidence>
<comment type="caution">
    <text evidence="16">The sequence shown here is derived from an EMBL/GenBank/DDBJ whole genome shotgun (WGS) entry which is preliminary data.</text>
</comment>
<comment type="subunit">
    <text evidence="10">Monomer. Homodimerizes in the presence of ATP. The complex is composed of two ATP-binding proteins (SugC), two transmembrane proteins (SugA and SugB) and a solute-binding protein (LpqY).</text>
</comment>
<dbReference type="Pfam" id="PF08402">
    <property type="entry name" value="TOBE_2"/>
    <property type="match status" value="1"/>
</dbReference>
<accession>M0QJD1</accession>
<keyword evidence="7" id="KW-0472">Membrane</keyword>
<dbReference type="InterPro" id="IPR047641">
    <property type="entry name" value="ABC_transpr_MalK/UgpC-like"/>
</dbReference>
<keyword evidence="5 16" id="KW-0067">ATP-binding</keyword>
<feature type="region of interest" description="Disordered" evidence="14">
    <location>
        <begin position="386"/>
        <end position="414"/>
    </location>
</feature>
<dbReference type="Proteomes" id="UP000011666">
    <property type="component" value="Unassembled WGS sequence"/>
</dbReference>
<dbReference type="GO" id="GO:0016887">
    <property type="term" value="F:ATP hydrolysis activity"/>
    <property type="evidence" value="ECO:0007669"/>
    <property type="project" value="InterPro"/>
</dbReference>
<dbReference type="InterPro" id="IPR017871">
    <property type="entry name" value="ABC_transporter-like_CS"/>
</dbReference>
<comment type="function">
    <text evidence="9">Part of the ABC transporter complex LpqY-SugA-SugB-SugC, which is highly specific for uptake of trehalose. Involved in the recycling of extracellular trehalose released from trehalose-containing molecules synthesized by M.tuberculosis. Trehalose uptake is essential for virulence. Responsible for energy coupling to the transport system.</text>
</comment>
<dbReference type="OrthoDB" id="9802264at2"/>
<comment type="subcellular location">
    <subcellularLocation>
        <location evidence="1">Cell inner membrane</location>
        <topology evidence="1">Peripheral membrane protein</topology>
        <orientation evidence="1">Cytoplasmic side</orientation>
    </subcellularLocation>
</comment>
<dbReference type="Pfam" id="PF00005">
    <property type="entry name" value="ABC_tran"/>
    <property type="match status" value="1"/>
</dbReference>
<feature type="compositionally biased region" description="Basic and acidic residues" evidence="14">
    <location>
        <begin position="293"/>
        <end position="304"/>
    </location>
</feature>
<dbReference type="GO" id="GO:0008643">
    <property type="term" value="P:carbohydrate transport"/>
    <property type="evidence" value="ECO:0007669"/>
    <property type="project" value="InterPro"/>
</dbReference>
<keyword evidence="17" id="KW-1185">Reference proteome</keyword>
<evidence type="ECO:0000256" key="1">
    <source>
        <dbReference type="ARBA" id="ARBA00004515"/>
    </source>
</evidence>
<feature type="domain" description="ABC transporter" evidence="15">
    <location>
        <begin position="4"/>
        <end position="234"/>
    </location>
</feature>
<dbReference type="RefSeq" id="WP_007621012.1">
    <property type="nucleotide sequence ID" value="NZ_BANX01000017.1"/>
</dbReference>
<sequence>MSVIELCGVTKTFADTNALSAIDLTVHDGEFLVLLGPSGCGKSTLLRILAGLEVPTTGSVRIDGTDVTTTPPRERDIAMVFQSYALYPHLSVAKNIGFPLRTAGLPRKTVADTVAHVAELLDLTPLLRRRPGQLSGGQRQRVALARAMVREPGTFLMDEPLSNLDARLRAVTRTELIALHARLHKTFLYVTHDQVEAMTMADRIALLDKGRIEQVGTPTELYDAPRTVFVAGFLGSPPMNLVDVRLRCVDGELRADLVDQTLSLGISTTTDDLDRTRVTLGIRPERLAIARREHTAQDRNRTLGERPTAADSPRAAATITATVGLIENLGADILAHCRVGEVSLCARLPRVGSGHDLRPGTPIVLVAEHDDLHFFDAETGRRLHWVGQTDRAGTDPSSRSSSDTSELTRVGAPQ</sequence>
<evidence type="ECO:0000256" key="8">
    <source>
        <dbReference type="ARBA" id="ARBA00050305"/>
    </source>
</evidence>
<evidence type="ECO:0000256" key="3">
    <source>
        <dbReference type="ARBA" id="ARBA00022475"/>
    </source>
</evidence>
<feature type="compositionally biased region" description="Low complexity" evidence="14">
    <location>
        <begin position="394"/>
        <end position="405"/>
    </location>
</feature>
<reference evidence="16 17" key="1">
    <citation type="submission" date="2013-01" db="EMBL/GenBank/DDBJ databases">
        <title>Whole genome shotgun sequence of Gordonia soli NBRC 108243.</title>
        <authorList>
            <person name="Isaki-Nakamura S."/>
            <person name="Hosoyama A."/>
            <person name="Tsuchikane K."/>
            <person name="Ando Y."/>
            <person name="Baba S."/>
            <person name="Ohji S."/>
            <person name="Hamada M."/>
            <person name="Tamura T."/>
            <person name="Yamazoe A."/>
            <person name="Yamazaki S."/>
            <person name="Fujita N."/>
        </authorList>
    </citation>
    <scope>NUCLEOTIDE SEQUENCE [LARGE SCALE GENOMIC DNA]</scope>
    <source>
        <strain evidence="16 17">NBRC 108243</strain>
    </source>
</reference>
<dbReference type="InterPro" id="IPR008995">
    <property type="entry name" value="Mo/tungstate-bd_C_term_dom"/>
</dbReference>
<gene>
    <name evidence="16" type="ORF">GS4_17_00590</name>
</gene>
<dbReference type="PANTHER" id="PTHR43875:SF15">
    <property type="entry name" value="TREHALOSE IMPORT ATP-BINDING PROTEIN SUGC"/>
    <property type="match status" value="1"/>
</dbReference>
<dbReference type="Gene3D" id="2.40.50.140">
    <property type="entry name" value="Nucleic acid-binding proteins"/>
    <property type="match status" value="1"/>
</dbReference>
<dbReference type="AlphaFoldDB" id="M0QJD1"/>
<evidence type="ECO:0000256" key="13">
    <source>
        <dbReference type="ARBA" id="ARBA00082626"/>
    </source>
</evidence>
<evidence type="ECO:0000256" key="9">
    <source>
        <dbReference type="ARBA" id="ARBA00056091"/>
    </source>
</evidence>
<dbReference type="InterPro" id="IPR013611">
    <property type="entry name" value="Transp-assoc_OB_typ2"/>
</dbReference>
<organism evidence="16 17">
    <name type="scientific">Gordonia soli NBRC 108243</name>
    <dbReference type="NCBI Taxonomy" id="1223545"/>
    <lineage>
        <taxon>Bacteria</taxon>
        <taxon>Bacillati</taxon>
        <taxon>Actinomycetota</taxon>
        <taxon>Actinomycetes</taxon>
        <taxon>Mycobacteriales</taxon>
        <taxon>Gordoniaceae</taxon>
        <taxon>Gordonia</taxon>
    </lineage>
</organism>
<dbReference type="PROSITE" id="PS50893">
    <property type="entry name" value="ABC_TRANSPORTER_2"/>
    <property type="match status" value="1"/>
</dbReference>
<evidence type="ECO:0000256" key="2">
    <source>
        <dbReference type="ARBA" id="ARBA00022448"/>
    </source>
</evidence>
<dbReference type="InterPro" id="IPR015855">
    <property type="entry name" value="ABC_transpr_MalK-like"/>
</dbReference>
<dbReference type="GO" id="GO:0005524">
    <property type="term" value="F:ATP binding"/>
    <property type="evidence" value="ECO:0007669"/>
    <property type="project" value="UniProtKB-KW"/>
</dbReference>
<dbReference type="SMART" id="SM00382">
    <property type="entry name" value="AAA"/>
    <property type="match status" value="1"/>
</dbReference>
<dbReference type="InterPro" id="IPR027417">
    <property type="entry name" value="P-loop_NTPase"/>
</dbReference>
<dbReference type="GO" id="GO:0055052">
    <property type="term" value="C:ATP-binding cassette (ABC) transporter complex, substrate-binding subunit-containing"/>
    <property type="evidence" value="ECO:0007669"/>
    <property type="project" value="TreeGrafter"/>
</dbReference>
<dbReference type="InterPro" id="IPR003439">
    <property type="entry name" value="ABC_transporter-like_ATP-bd"/>
</dbReference>
<dbReference type="Gene3D" id="2.40.50.100">
    <property type="match status" value="1"/>
</dbReference>
<dbReference type="PROSITE" id="PS00211">
    <property type="entry name" value="ABC_TRANSPORTER_1"/>
    <property type="match status" value="1"/>
</dbReference>
<keyword evidence="3" id="KW-1003">Cell membrane</keyword>
<keyword evidence="4" id="KW-0547">Nucleotide-binding</keyword>